<dbReference type="GO" id="GO:0016705">
    <property type="term" value="F:oxidoreductase activity, acting on paired donors, with incorporation or reduction of molecular oxygen"/>
    <property type="evidence" value="ECO:0007669"/>
    <property type="project" value="InterPro"/>
</dbReference>
<dbReference type="PANTHER" id="PTHR19384">
    <property type="entry name" value="NITRIC OXIDE SYNTHASE-RELATED"/>
    <property type="match status" value="1"/>
</dbReference>
<dbReference type="InterPro" id="IPR023173">
    <property type="entry name" value="NADPH_Cyt_P450_Rdtase_alpha"/>
</dbReference>
<feature type="region of interest" description="Disordered" evidence="14">
    <location>
        <begin position="542"/>
        <end position="566"/>
    </location>
</feature>
<comment type="similarity">
    <text evidence="3">In the N-terminal section; belongs to the cytochrome P450 family.</text>
</comment>
<dbReference type="PROSITE" id="PS00086">
    <property type="entry name" value="CYTOCHROME_P450"/>
    <property type="match status" value="1"/>
</dbReference>
<keyword evidence="9" id="KW-0521">NADP</keyword>
<dbReference type="AlphaFoldDB" id="A0A1X2IQC1"/>
<dbReference type="Gene3D" id="3.40.50.80">
    <property type="entry name" value="Nucleotide-binding domain of ferredoxin-NADP reductase (FNR) module"/>
    <property type="match status" value="1"/>
</dbReference>
<dbReference type="Gene3D" id="2.40.30.10">
    <property type="entry name" value="Translation factors"/>
    <property type="match status" value="1"/>
</dbReference>
<evidence type="ECO:0000256" key="9">
    <source>
        <dbReference type="ARBA" id="ARBA00022857"/>
    </source>
</evidence>
<evidence type="ECO:0000256" key="6">
    <source>
        <dbReference type="ARBA" id="ARBA00022643"/>
    </source>
</evidence>
<dbReference type="OrthoDB" id="1470350at2759"/>
<comment type="cofactor">
    <cofactor evidence="2">
        <name>FAD</name>
        <dbReference type="ChEBI" id="CHEBI:57692"/>
    </cofactor>
</comment>
<evidence type="ECO:0000313" key="17">
    <source>
        <dbReference type="EMBL" id="ORZ20503.1"/>
    </source>
</evidence>
<dbReference type="GO" id="GO:0005506">
    <property type="term" value="F:iron ion binding"/>
    <property type="evidence" value="ECO:0007669"/>
    <property type="project" value="InterPro"/>
</dbReference>
<comment type="cofactor">
    <cofactor evidence="1">
        <name>FMN</name>
        <dbReference type="ChEBI" id="CHEBI:58210"/>
    </cofactor>
</comment>
<dbReference type="InterPro" id="IPR001128">
    <property type="entry name" value="Cyt_P450"/>
</dbReference>
<evidence type="ECO:0000256" key="3">
    <source>
        <dbReference type="ARBA" id="ARBA00010018"/>
    </source>
</evidence>
<evidence type="ECO:0000256" key="1">
    <source>
        <dbReference type="ARBA" id="ARBA00001917"/>
    </source>
</evidence>
<dbReference type="Gene3D" id="3.40.50.360">
    <property type="match status" value="1"/>
</dbReference>
<dbReference type="InterPro" id="IPR001094">
    <property type="entry name" value="Flavdoxin-like"/>
</dbReference>
<proteinExistence type="inferred from homology"/>
<organism evidence="17 18">
    <name type="scientific">Absidia repens</name>
    <dbReference type="NCBI Taxonomy" id="90262"/>
    <lineage>
        <taxon>Eukaryota</taxon>
        <taxon>Fungi</taxon>
        <taxon>Fungi incertae sedis</taxon>
        <taxon>Mucoromycota</taxon>
        <taxon>Mucoromycotina</taxon>
        <taxon>Mucoromycetes</taxon>
        <taxon>Mucorales</taxon>
        <taxon>Cunninghamellaceae</taxon>
        <taxon>Absidia</taxon>
    </lineage>
</organism>
<accession>A0A1X2IQC1</accession>
<dbReference type="GO" id="GO:0003958">
    <property type="term" value="F:NADPH-hemoprotein reductase activity"/>
    <property type="evidence" value="ECO:0007669"/>
    <property type="project" value="UniProtKB-EC"/>
</dbReference>
<evidence type="ECO:0000256" key="5">
    <source>
        <dbReference type="ARBA" id="ARBA00022630"/>
    </source>
</evidence>
<reference evidence="17 18" key="1">
    <citation type="submission" date="2016-07" db="EMBL/GenBank/DDBJ databases">
        <title>Pervasive Adenine N6-methylation of Active Genes in Fungi.</title>
        <authorList>
            <consortium name="DOE Joint Genome Institute"/>
            <person name="Mondo S.J."/>
            <person name="Dannebaum R.O."/>
            <person name="Kuo R.C."/>
            <person name="Labutti K."/>
            <person name="Haridas S."/>
            <person name="Kuo A."/>
            <person name="Salamov A."/>
            <person name="Ahrendt S.R."/>
            <person name="Lipzen A."/>
            <person name="Sullivan W."/>
            <person name="Andreopoulos W.B."/>
            <person name="Clum A."/>
            <person name="Lindquist E."/>
            <person name="Daum C."/>
            <person name="Ramamoorthy G.K."/>
            <person name="Gryganskyi A."/>
            <person name="Culley D."/>
            <person name="Magnuson J.K."/>
            <person name="James T.Y."/>
            <person name="O'Malley M.A."/>
            <person name="Stajich J.E."/>
            <person name="Spatafora J.W."/>
            <person name="Visel A."/>
            <person name="Grigoriev I.V."/>
        </authorList>
    </citation>
    <scope>NUCLEOTIDE SEQUENCE [LARGE SCALE GENOMIC DNA]</scope>
    <source>
        <strain evidence="17 18">NRRL 1336</strain>
    </source>
</reference>
<evidence type="ECO:0000256" key="11">
    <source>
        <dbReference type="ARBA" id="ARBA00023004"/>
    </source>
</evidence>
<dbReference type="PRINTS" id="PR00369">
    <property type="entry name" value="FLAVODOXIN"/>
</dbReference>
<dbReference type="InterPro" id="IPR001709">
    <property type="entry name" value="Flavoprot_Pyr_Nucl_cyt_Rdtase"/>
</dbReference>
<keyword evidence="11" id="KW-0408">Iron</keyword>
<keyword evidence="18" id="KW-1185">Reference proteome</keyword>
<dbReference type="PROSITE" id="PS51384">
    <property type="entry name" value="FAD_FR"/>
    <property type="match status" value="1"/>
</dbReference>
<dbReference type="Pfam" id="PF00667">
    <property type="entry name" value="FAD_binding_1"/>
    <property type="match status" value="1"/>
</dbReference>
<dbReference type="PANTHER" id="PTHR19384:SF17">
    <property type="entry name" value="NADPH--CYTOCHROME P450 REDUCTASE"/>
    <property type="match status" value="1"/>
</dbReference>
<dbReference type="InterPro" id="IPR017927">
    <property type="entry name" value="FAD-bd_FR_type"/>
</dbReference>
<dbReference type="STRING" id="90262.A0A1X2IQC1"/>
<dbReference type="InterPro" id="IPR003097">
    <property type="entry name" value="CysJ-like_FAD-binding"/>
</dbReference>
<feature type="domain" description="Flavodoxin-like" evidence="15">
    <location>
        <begin position="587"/>
        <end position="741"/>
    </location>
</feature>
<dbReference type="Proteomes" id="UP000193560">
    <property type="component" value="Unassembled WGS sequence"/>
</dbReference>
<dbReference type="Gene3D" id="1.20.990.10">
    <property type="entry name" value="NADPH-cytochrome p450 Reductase, Chain A, domain 3"/>
    <property type="match status" value="1"/>
</dbReference>
<dbReference type="EMBL" id="MCGE01000006">
    <property type="protein sequence ID" value="ORZ20503.1"/>
    <property type="molecule type" value="Genomic_DNA"/>
</dbReference>
<dbReference type="SUPFAM" id="SSF52218">
    <property type="entry name" value="Flavoproteins"/>
    <property type="match status" value="1"/>
</dbReference>
<evidence type="ECO:0000259" key="15">
    <source>
        <dbReference type="PROSITE" id="PS50902"/>
    </source>
</evidence>
<dbReference type="Pfam" id="PF00067">
    <property type="entry name" value="p450"/>
    <property type="match status" value="1"/>
</dbReference>
<dbReference type="InterPro" id="IPR017972">
    <property type="entry name" value="Cyt_P450_CS"/>
</dbReference>
<evidence type="ECO:0000259" key="16">
    <source>
        <dbReference type="PROSITE" id="PS51384"/>
    </source>
</evidence>
<dbReference type="SUPFAM" id="SSF52343">
    <property type="entry name" value="Ferredoxin reductase-like, C-terminal NADP-linked domain"/>
    <property type="match status" value="1"/>
</dbReference>
<dbReference type="Pfam" id="PF00175">
    <property type="entry name" value="NAD_binding_1"/>
    <property type="match status" value="1"/>
</dbReference>
<protein>
    <recommendedName>
        <fullName evidence="12">NADPH--hemoprotein reductase</fullName>
        <ecNumber evidence="12">1.6.2.4</ecNumber>
    </recommendedName>
</protein>
<keyword evidence="5" id="KW-0285">Flavoprotein</keyword>
<dbReference type="Pfam" id="PF00258">
    <property type="entry name" value="Flavodoxin_1"/>
    <property type="match status" value="1"/>
</dbReference>
<dbReference type="InterPro" id="IPR029039">
    <property type="entry name" value="Flavoprotein-like_sf"/>
</dbReference>
<dbReference type="Gene3D" id="1.10.630.10">
    <property type="entry name" value="Cytochrome P450"/>
    <property type="match status" value="1"/>
</dbReference>
<comment type="catalytic activity">
    <reaction evidence="13">
        <text>2 oxidized [cytochrome P450] + NADPH = 2 reduced [cytochrome P450] + NADP(+) + H(+)</text>
        <dbReference type="Rhea" id="RHEA:24040"/>
        <dbReference type="Rhea" id="RHEA-COMP:14627"/>
        <dbReference type="Rhea" id="RHEA-COMP:14628"/>
        <dbReference type="ChEBI" id="CHEBI:15378"/>
        <dbReference type="ChEBI" id="CHEBI:55376"/>
        <dbReference type="ChEBI" id="CHEBI:57783"/>
        <dbReference type="ChEBI" id="CHEBI:58349"/>
        <dbReference type="ChEBI" id="CHEBI:60344"/>
        <dbReference type="EC" id="1.6.2.4"/>
    </reaction>
</comment>
<keyword evidence="4" id="KW-0813">Transport</keyword>
<evidence type="ECO:0000256" key="2">
    <source>
        <dbReference type="ARBA" id="ARBA00001974"/>
    </source>
</evidence>
<comment type="caution">
    <text evidence="17">The sequence shown here is derived from an EMBL/GenBank/DDBJ whole genome shotgun (WGS) entry which is preliminary data.</text>
</comment>
<evidence type="ECO:0000313" key="18">
    <source>
        <dbReference type="Proteomes" id="UP000193560"/>
    </source>
</evidence>
<evidence type="ECO:0000256" key="4">
    <source>
        <dbReference type="ARBA" id="ARBA00022448"/>
    </source>
</evidence>
<dbReference type="GO" id="GO:0050660">
    <property type="term" value="F:flavin adenine dinucleotide binding"/>
    <property type="evidence" value="ECO:0007669"/>
    <property type="project" value="TreeGrafter"/>
</dbReference>
<evidence type="ECO:0000256" key="10">
    <source>
        <dbReference type="ARBA" id="ARBA00023002"/>
    </source>
</evidence>
<feature type="domain" description="FAD-binding FR-type" evidence="16">
    <location>
        <begin position="794"/>
        <end position="1050"/>
    </location>
</feature>
<sequence length="1214" mass="135099">MTDMNTTSLIVTLKGTKDIEKDGQIIRFGNGANLDTVRGLAAEKLAIGGNSQELVLLDGSGRHLDGIDDLRNQQVVYVDLPNHIQDIIPGPKKLPFVGNLYDFGGNFTEGWMKLFDTYGPLVDTTTLGQRNIGTNDPDIAELFVKEGEYFTKKIAPTPLSEVKAFAGNGLFTSDTDNNEWKLAHKLLIPAFSPRAIKAYQHEMGIITQRTIKILDQMKPSEQVDILDWTTKVTFETIGRIGFGYEFGLLDDKDAPAHPLIESMGYLLKMVVTRRTQAQFMKHIPSAANRKFDESVQIMHDTVGEVITERKNGPDANDKNKDMLGFMLNARDESNDGLTDENIRDQVVTFLIAGHDTTANTLAWVLYEISRNPDVEAKVLQEIANTGITYDTLPSSEQISNLKYINQVIKETLRKYPPVRALSKYCKKECIVPHGYKVPADTGVSVQVYAMHHNEKVYPNPSRFDPDRFSPEEEQKRSRFAWLPFSTGPRACIGMAFALQEAKTVLAMFLHKYKFCYDGPDITFDPHTATTKPNHLLMTIQPRTDLPEPSADNDLSKASATAQPDSVPRAMPRLAHADAAKDVALPPITFLFGTQTGTAQDYANQLLQQAKEFGFKDVTMAEMDKWESLKSGKYEGATSGRQRELVVVCTATYNGQPPDTAEAFDKFIDTKLTEPGHQDIFKGLYYAVFGVGNKNWRTYQKFPRKVDDSLEEFGAEPFFARGEGNADKDMDAEFNEWCAHFWSYALEFYGIAASEDKSVVPSAAAGKKTSANIKIQFISPSKDANKYEAGIKNMNGEKNAVIKTNRELQQSGSGRSTRHIELDVSGLIPISQIEGHFYTAGDHLEVTPENDPALVDAIALNFGWILDSVFEIDPECQTGLSSRSLGAAIKGPCTIRNALTYYADLSSPPSRSMLSCFSTQLRQQAPETAEAFEKLIMPDEDNVDKYPDFIKRYRTLLDLQKGFPQVNSLDFAQFVAAAGVMQPRRYSIASSPLISAKTAALTVGVVDDVVEGRHYHGLASSFLSRSLVDDESQLTKIHAIFKSAKSTFDLPHNPAVPIIMIAAGTGFSPFRGFLQERAAQRSQGLQVGSTSLFFGCRRADQDYIYNEELAEYVKQNVLDNLHVAFSRQQPPCATKYVQHQILANASEVWDLMHPTDNSTLPASVYICGSGSMSRDVRRVFLSMVKSFGEASNDEEAEEVLQKWIDEARYNEDVWG</sequence>
<keyword evidence="8" id="KW-0274">FAD</keyword>
<evidence type="ECO:0000256" key="14">
    <source>
        <dbReference type="SAM" id="MobiDB-lite"/>
    </source>
</evidence>
<dbReference type="PROSITE" id="PS50902">
    <property type="entry name" value="FLAVODOXIN_LIKE"/>
    <property type="match status" value="1"/>
</dbReference>
<dbReference type="InterPro" id="IPR039261">
    <property type="entry name" value="FNR_nucleotide-bd"/>
</dbReference>
<keyword evidence="10" id="KW-0560">Oxidoreductase</keyword>
<dbReference type="GO" id="GO:0020037">
    <property type="term" value="F:heme binding"/>
    <property type="evidence" value="ECO:0007669"/>
    <property type="project" value="InterPro"/>
</dbReference>
<dbReference type="InterPro" id="IPR008254">
    <property type="entry name" value="Flavodoxin/NO_synth"/>
</dbReference>
<evidence type="ECO:0000256" key="13">
    <source>
        <dbReference type="ARBA" id="ARBA00049342"/>
    </source>
</evidence>
<name>A0A1X2IQC1_9FUNG</name>
<dbReference type="GO" id="GO:0004497">
    <property type="term" value="F:monooxygenase activity"/>
    <property type="evidence" value="ECO:0007669"/>
    <property type="project" value="InterPro"/>
</dbReference>
<keyword evidence="7" id="KW-0479">Metal-binding</keyword>
<keyword evidence="6" id="KW-0288">FMN</keyword>
<evidence type="ECO:0000256" key="12">
    <source>
        <dbReference type="ARBA" id="ARBA00023797"/>
    </source>
</evidence>
<dbReference type="InterPro" id="IPR017938">
    <property type="entry name" value="Riboflavin_synthase-like_b-brl"/>
</dbReference>
<gene>
    <name evidence="17" type="ORF">BCR42DRAFT_370261</name>
</gene>
<dbReference type="SUPFAM" id="SSF63380">
    <property type="entry name" value="Riboflavin synthase domain-like"/>
    <property type="match status" value="1"/>
</dbReference>
<dbReference type="EC" id="1.6.2.4" evidence="12"/>
<evidence type="ECO:0000256" key="7">
    <source>
        <dbReference type="ARBA" id="ARBA00022723"/>
    </source>
</evidence>
<dbReference type="GO" id="GO:0010181">
    <property type="term" value="F:FMN binding"/>
    <property type="evidence" value="ECO:0007669"/>
    <property type="project" value="InterPro"/>
</dbReference>
<dbReference type="InterPro" id="IPR001433">
    <property type="entry name" value="OxRdtase_FAD/NAD-bd"/>
</dbReference>
<dbReference type="FunFam" id="3.40.50.80:FF:000001">
    <property type="entry name" value="NADPH--cytochrome P450 reductase 1"/>
    <property type="match status" value="1"/>
</dbReference>
<dbReference type="PRINTS" id="PR00371">
    <property type="entry name" value="FPNCR"/>
</dbReference>
<dbReference type="GO" id="GO:0005829">
    <property type="term" value="C:cytosol"/>
    <property type="evidence" value="ECO:0007669"/>
    <property type="project" value="TreeGrafter"/>
</dbReference>
<dbReference type="SUPFAM" id="SSF48264">
    <property type="entry name" value="Cytochrome P450"/>
    <property type="match status" value="1"/>
</dbReference>
<evidence type="ECO:0000256" key="8">
    <source>
        <dbReference type="ARBA" id="ARBA00022827"/>
    </source>
</evidence>
<dbReference type="InterPro" id="IPR036396">
    <property type="entry name" value="Cyt_P450_sf"/>
</dbReference>